<dbReference type="InterPro" id="IPR001789">
    <property type="entry name" value="Sig_transdc_resp-reg_receiver"/>
</dbReference>
<protein>
    <submittedName>
        <fullName evidence="3">Photosynthetic apparatus regulatory protein RegA</fullName>
    </submittedName>
</protein>
<dbReference type="SMART" id="SM00448">
    <property type="entry name" value="REC"/>
    <property type="match status" value="1"/>
</dbReference>
<gene>
    <name evidence="3" type="primary">regA_1</name>
    <name evidence="3" type="ORF">BHAOGJBA_3231</name>
</gene>
<feature type="domain" description="Response regulatory" evidence="2">
    <location>
        <begin position="17"/>
        <end position="126"/>
    </location>
</feature>
<dbReference type="Proteomes" id="UP001055247">
    <property type="component" value="Unassembled WGS sequence"/>
</dbReference>
<comment type="caution">
    <text evidence="3">The sequence shown here is derived from an EMBL/GenBank/DDBJ whole genome shotgun (WGS) entry which is preliminary data.</text>
</comment>
<reference evidence="3" key="2">
    <citation type="submission" date="2021-08" db="EMBL/GenBank/DDBJ databases">
        <authorList>
            <person name="Tani A."/>
            <person name="Ola A."/>
            <person name="Ogura Y."/>
            <person name="Katsura K."/>
            <person name="Hayashi T."/>
        </authorList>
    </citation>
    <scope>NUCLEOTIDE SEQUENCE</scope>
    <source>
        <strain evidence="3">DSM 16372</strain>
    </source>
</reference>
<dbReference type="SUPFAM" id="SSF52172">
    <property type="entry name" value="CheY-like"/>
    <property type="match status" value="1"/>
</dbReference>
<keyword evidence="4" id="KW-1185">Reference proteome</keyword>
<evidence type="ECO:0000259" key="2">
    <source>
        <dbReference type="PROSITE" id="PS50110"/>
    </source>
</evidence>
<dbReference type="RefSeq" id="WP_066927900.1">
    <property type="nucleotide sequence ID" value="NZ_BPQO01000013.1"/>
</dbReference>
<feature type="modified residue" description="4-aspartylphosphate" evidence="1">
    <location>
        <position position="68"/>
    </location>
</feature>
<reference evidence="3" key="1">
    <citation type="journal article" date="2016" name="Front. Microbiol.">
        <title>Genome Sequence of the Piezophilic, Mesophilic Sulfate-Reducing Bacterium Desulfovibrio indicus J2T.</title>
        <authorList>
            <person name="Cao J."/>
            <person name="Maignien L."/>
            <person name="Shao Z."/>
            <person name="Alain K."/>
            <person name="Jebbar M."/>
        </authorList>
    </citation>
    <scope>NUCLEOTIDE SEQUENCE</scope>
    <source>
        <strain evidence="3">DSM 16372</strain>
    </source>
</reference>
<sequence>MTACPAASPPAALAGRAVLLVEDDYFIVKQLRRCFEQAGALVLGPASNVPDALAIVRSAPRIDGAVLDVNLQGEMVFPVADALAERGVRFVFATGYDPVEIPPRHGAVRHCGKPVDAARVAEALFG</sequence>
<dbReference type="AlphaFoldDB" id="A0AAV4ZNJ2"/>
<evidence type="ECO:0000256" key="1">
    <source>
        <dbReference type="PROSITE-ProRule" id="PRU00169"/>
    </source>
</evidence>
<accession>A0AAV4ZNJ2</accession>
<evidence type="ECO:0000313" key="4">
    <source>
        <dbReference type="Proteomes" id="UP001055247"/>
    </source>
</evidence>
<organism evidence="3 4">
    <name type="scientific">Methylobacterium hispanicum</name>
    <dbReference type="NCBI Taxonomy" id="270350"/>
    <lineage>
        <taxon>Bacteria</taxon>
        <taxon>Pseudomonadati</taxon>
        <taxon>Pseudomonadota</taxon>
        <taxon>Alphaproteobacteria</taxon>
        <taxon>Hyphomicrobiales</taxon>
        <taxon>Methylobacteriaceae</taxon>
        <taxon>Methylobacterium</taxon>
    </lineage>
</organism>
<name>A0AAV4ZNJ2_9HYPH</name>
<dbReference type="InterPro" id="IPR011006">
    <property type="entry name" value="CheY-like_superfamily"/>
</dbReference>
<dbReference type="EMBL" id="BPQO01000013">
    <property type="protein sequence ID" value="GJD89701.1"/>
    <property type="molecule type" value="Genomic_DNA"/>
</dbReference>
<dbReference type="GO" id="GO:0000160">
    <property type="term" value="P:phosphorelay signal transduction system"/>
    <property type="evidence" value="ECO:0007669"/>
    <property type="project" value="InterPro"/>
</dbReference>
<keyword evidence="1" id="KW-0597">Phosphoprotein</keyword>
<dbReference type="PROSITE" id="PS50110">
    <property type="entry name" value="RESPONSE_REGULATORY"/>
    <property type="match status" value="1"/>
</dbReference>
<proteinExistence type="predicted"/>
<evidence type="ECO:0000313" key="3">
    <source>
        <dbReference type="EMBL" id="GJD89701.1"/>
    </source>
</evidence>
<dbReference type="Gene3D" id="3.40.50.2300">
    <property type="match status" value="1"/>
</dbReference>